<keyword evidence="2" id="KW-1185">Reference proteome</keyword>
<organism evidence="1 2">
    <name type="scientific">Lithocarpus litseifolius</name>
    <dbReference type="NCBI Taxonomy" id="425828"/>
    <lineage>
        <taxon>Eukaryota</taxon>
        <taxon>Viridiplantae</taxon>
        <taxon>Streptophyta</taxon>
        <taxon>Embryophyta</taxon>
        <taxon>Tracheophyta</taxon>
        <taxon>Spermatophyta</taxon>
        <taxon>Magnoliopsida</taxon>
        <taxon>eudicotyledons</taxon>
        <taxon>Gunneridae</taxon>
        <taxon>Pentapetalae</taxon>
        <taxon>rosids</taxon>
        <taxon>fabids</taxon>
        <taxon>Fagales</taxon>
        <taxon>Fagaceae</taxon>
        <taxon>Lithocarpus</taxon>
    </lineage>
</organism>
<dbReference type="PROSITE" id="PS51257">
    <property type="entry name" value="PROKAR_LIPOPROTEIN"/>
    <property type="match status" value="1"/>
</dbReference>
<reference evidence="1 2" key="1">
    <citation type="submission" date="2024-01" db="EMBL/GenBank/DDBJ databases">
        <title>A telomere-to-telomere, gap-free genome of sweet tea (Lithocarpus litseifolius).</title>
        <authorList>
            <person name="Zhou J."/>
        </authorList>
    </citation>
    <scope>NUCLEOTIDE SEQUENCE [LARGE SCALE GENOMIC DNA]</scope>
    <source>
        <strain evidence="1">Zhou-2022a</strain>
        <tissue evidence="1">Leaf</tissue>
    </source>
</reference>
<sequence>MEQRNLLGRERKMMLSIGYMAMGCGKWQGNHMNLCGLKEVGTATWSYALITSAIFADLSNKWRS</sequence>
<dbReference type="Proteomes" id="UP001459277">
    <property type="component" value="Unassembled WGS sequence"/>
</dbReference>
<evidence type="ECO:0000313" key="1">
    <source>
        <dbReference type="EMBL" id="KAK9985145.1"/>
    </source>
</evidence>
<name>A0AAW2BGL6_9ROSI</name>
<accession>A0AAW2BGL6</accession>
<proteinExistence type="predicted"/>
<comment type="caution">
    <text evidence="1">The sequence shown here is derived from an EMBL/GenBank/DDBJ whole genome shotgun (WGS) entry which is preliminary data.</text>
</comment>
<dbReference type="AlphaFoldDB" id="A0AAW2BGL6"/>
<gene>
    <name evidence="1" type="ORF">SO802_034670</name>
</gene>
<dbReference type="EMBL" id="JAZDWU010000012">
    <property type="protein sequence ID" value="KAK9985145.1"/>
    <property type="molecule type" value="Genomic_DNA"/>
</dbReference>
<evidence type="ECO:0000313" key="2">
    <source>
        <dbReference type="Proteomes" id="UP001459277"/>
    </source>
</evidence>
<protein>
    <submittedName>
        <fullName evidence="1">Uncharacterized protein</fullName>
    </submittedName>
</protein>